<comment type="caution">
    <text evidence="2">The sequence shown here is derived from an EMBL/GenBank/DDBJ whole genome shotgun (WGS) entry which is preliminary data.</text>
</comment>
<organism evidence="2 3">
    <name type="scientific">Stentor coeruleus</name>
    <dbReference type="NCBI Taxonomy" id="5963"/>
    <lineage>
        <taxon>Eukaryota</taxon>
        <taxon>Sar</taxon>
        <taxon>Alveolata</taxon>
        <taxon>Ciliophora</taxon>
        <taxon>Postciliodesmatophora</taxon>
        <taxon>Heterotrichea</taxon>
        <taxon>Heterotrichida</taxon>
        <taxon>Stentoridae</taxon>
        <taxon>Stentor</taxon>
    </lineage>
</organism>
<dbReference type="AlphaFoldDB" id="A0A1R2BBG4"/>
<feature type="coiled-coil region" evidence="1">
    <location>
        <begin position="339"/>
        <end position="507"/>
    </location>
</feature>
<dbReference type="Proteomes" id="UP000187209">
    <property type="component" value="Unassembled WGS sequence"/>
</dbReference>
<protein>
    <recommendedName>
        <fullName evidence="4">EF-hand domain-containing protein</fullName>
    </recommendedName>
</protein>
<dbReference type="InterPro" id="IPR011992">
    <property type="entry name" value="EF-hand-dom_pair"/>
</dbReference>
<evidence type="ECO:0000313" key="2">
    <source>
        <dbReference type="EMBL" id="OMJ74102.1"/>
    </source>
</evidence>
<feature type="coiled-coil region" evidence="1">
    <location>
        <begin position="100"/>
        <end position="237"/>
    </location>
</feature>
<name>A0A1R2BBG4_9CILI</name>
<sequence>MESNSSQPQGPNSQRNRIEILSKLRKLSTNIVWKSKWHECDKKCTMLEQLVEEVKSKSKKDIEVWTLQAEHSRKLVRKLEDDVYQYKKTIGELEGADAKYKKELIEKEKLLKTLDELNKEKKYLEEVLETNKSTVLQLTEVNEEITKRESELSYNALKDKLEKAELEINELAQLVEKGTTMFDELKSSNSSLHSKVKILEDNNSQSQKTISILKQDIENKNKEIQALQNSFTNYKTSVFESKEREMILFKITINPEEQPETSQLYITLQQQVQDLQTKIFEAINEKTNWEARCKDLESIVQTWQSENESKSSESQAKISALEEQTSIRKAQTDKLIKYCTDLEQELKESSKTIQDLENKLNKLTCDLELKDDKLNNIEQDSESYNSIISHINKEKIALETLVKQKETKIKSLLGKVSILESQIIDKSKEILAKENELMNADRQIDLLKKRVNSNTSKIKQIASDQIEGQKKKLESNESEIKMLKEMLKSVQSELKQKQQEIQKYKKSPKKKELIYEESPLQMKARHVLEPESKPQQEYINSISPPKKLQIEKPSFKKNFFYMLPQSVNIFKAHSPFKPSSKKSLKDIEISVSLEHIVKGYLTSYVLCEKERKELIKAFQEEDSLNRGVLSKDHILKKCEEIVLDTNLLNMYKNEVDYKDFVEMHYHNQLQQVHHDLDMNFSQLPSGTISMSELKLIRQGLRPLHKQIWDVIVERIGGDFTKEVDINYIKHILSQTTISL</sequence>
<dbReference type="OrthoDB" id="327583at2759"/>
<dbReference type="Gene3D" id="1.10.287.1490">
    <property type="match status" value="1"/>
</dbReference>
<proteinExistence type="predicted"/>
<evidence type="ECO:0008006" key="4">
    <source>
        <dbReference type="Google" id="ProtNLM"/>
    </source>
</evidence>
<dbReference type="SUPFAM" id="SSF57997">
    <property type="entry name" value="Tropomyosin"/>
    <property type="match status" value="1"/>
</dbReference>
<evidence type="ECO:0000313" key="3">
    <source>
        <dbReference type="Proteomes" id="UP000187209"/>
    </source>
</evidence>
<dbReference type="SUPFAM" id="SSF47473">
    <property type="entry name" value="EF-hand"/>
    <property type="match status" value="1"/>
</dbReference>
<keyword evidence="3" id="KW-1185">Reference proteome</keyword>
<dbReference type="EMBL" id="MPUH01000774">
    <property type="protein sequence ID" value="OMJ74102.1"/>
    <property type="molecule type" value="Genomic_DNA"/>
</dbReference>
<accession>A0A1R2BBG4</accession>
<feature type="coiled-coil region" evidence="1">
    <location>
        <begin position="265"/>
        <end position="292"/>
    </location>
</feature>
<reference evidence="2 3" key="1">
    <citation type="submission" date="2016-11" db="EMBL/GenBank/DDBJ databases">
        <title>The macronuclear genome of Stentor coeruleus: a giant cell with tiny introns.</title>
        <authorList>
            <person name="Slabodnick M."/>
            <person name="Ruby J.G."/>
            <person name="Reiff S.B."/>
            <person name="Swart E.C."/>
            <person name="Gosai S."/>
            <person name="Prabakaran S."/>
            <person name="Witkowska E."/>
            <person name="Larue G.E."/>
            <person name="Fisher S."/>
            <person name="Freeman R.M."/>
            <person name="Gunawardena J."/>
            <person name="Chu W."/>
            <person name="Stover N.A."/>
            <person name="Gregory B.D."/>
            <person name="Nowacki M."/>
            <person name="Derisi J."/>
            <person name="Roy S.W."/>
            <person name="Marshall W.F."/>
            <person name="Sood P."/>
        </authorList>
    </citation>
    <scope>NUCLEOTIDE SEQUENCE [LARGE SCALE GENOMIC DNA]</scope>
    <source>
        <strain evidence="2">WM001</strain>
    </source>
</reference>
<evidence type="ECO:0000256" key="1">
    <source>
        <dbReference type="SAM" id="Coils"/>
    </source>
</evidence>
<keyword evidence="1" id="KW-0175">Coiled coil</keyword>
<gene>
    <name evidence="2" type="ORF">SteCoe_27049</name>
</gene>